<sequence>MPLVSIIVPVYNMENSIDASVKNLVTQDYPNTEIILVDDGSTDDSLKRCLGLAQEYSCVKVIHSENKGSGPARNAGIEIARGHYAYFPDADDLLDTNAIAIMVQAMITIEGCDLVVFGFWSKNIKGRILSVQRYSDSVQHGNKIRNSYSNYMTTFSQWGIQGAPWNKLFDLNVIKNNHIVFPSLRRHQDEGFIARYMCVAKKVHFIKDVLYTYFVNDLKKEWQKYPVDYLDAVIGLNNIRKETILTWNPNDILTHNMVQREYICNVIKSLELSFSPKMALVTKSRKIWINQAISKSSIGDVEIPLILGWYQKIIMKIIIHNKILLYYALKVKVLVEKYYPFNEVFLSINKMWLTLKNDI</sequence>
<dbReference type="SUPFAM" id="SSF53448">
    <property type="entry name" value="Nucleotide-diphospho-sugar transferases"/>
    <property type="match status" value="1"/>
</dbReference>
<organism evidence="4 5">
    <name type="scientific">Bacteroides oleiciplenus</name>
    <dbReference type="NCBI Taxonomy" id="626931"/>
    <lineage>
        <taxon>Bacteria</taxon>
        <taxon>Pseudomonadati</taxon>
        <taxon>Bacteroidota</taxon>
        <taxon>Bacteroidia</taxon>
        <taxon>Bacteroidales</taxon>
        <taxon>Bacteroidaceae</taxon>
        <taxon>Bacteroides</taxon>
    </lineage>
</organism>
<reference evidence="4 5" key="1">
    <citation type="submission" date="2018-08" db="EMBL/GenBank/DDBJ databases">
        <title>A genome reference for cultivated species of the human gut microbiota.</title>
        <authorList>
            <person name="Zou Y."/>
            <person name="Xue W."/>
            <person name="Luo G."/>
        </authorList>
    </citation>
    <scope>NUCLEOTIDE SEQUENCE [LARGE SCALE GENOMIC DNA]</scope>
    <source>
        <strain evidence="4 5">OM05-15BH</strain>
    </source>
</reference>
<protein>
    <submittedName>
        <fullName evidence="4">Glycosyltransferase</fullName>
    </submittedName>
</protein>
<dbReference type="InterPro" id="IPR001173">
    <property type="entry name" value="Glyco_trans_2-like"/>
</dbReference>
<accession>A0A3E5BDJ0</accession>
<keyword evidence="1" id="KW-0328">Glycosyltransferase</keyword>
<dbReference type="GO" id="GO:0016758">
    <property type="term" value="F:hexosyltransferase activity"/>
    <property type="evidence" value="ECO:0007669"/>
    <property type="project" value="UniProtKB-ARBA"/>
</dbReference>
<dbReference type="InterPro" id="IPR029044">
    <property type="entry name" value="Nucleotide-diphossugar_trans"/>
</dbReference>
<feature type="domain" description="Glycosyltransferase 2-like" evidence="3">
    <location>
        <begin position="5"/>
        <end position="127"/>
    </location>
</feature>
<gene>
    <name evidence="4" type="ORF">DXB65_11620</name>
</gene>
<evidence type="ECO:0000256" key="1">
    <source>
        <dbReference type="ARBA" id="ARBA00022676"/>
    </source>
</evidence>
<evidence type="ECO:0000313" key="5">
    <source>
        <dbReference type="Proteomes" id="UP000260983"/>
    </source>
</evidence>
<dbReference type="CDD" id="cd00761">
    <property type="entry name" value="Glyco_tranf_GTA_type"/>
    <property type="match status" value="1"/>
</dbReference>
<dbReference type="PANTHER" id="PTHR22916">
    <property type="entry name" value="GLYCOSYLTRANSFERASE"/>
    <property type="match status" value="1"/>
</dbReference>
<name>A0A3E5BDJ0_9BACE</name>
<keyword evidence="2 4" id="KW-0808">Transferase</keyword>
<comment type="caution">
    <text evidence="4">The sequence shown here is derived from an EMBL/GenBank/DDBJ whole genome shotgun (WGS) entry which is preliminary data.</text>
</comment>
<dbReference type="PANTHER" id="PTHR22916:SF51">
    <property type="entry name" value="GLYCOSYLTRANSFERASE EPSH-RELATED"/>
    <property type="match status" value="1"/>
</dbReference>
<dbReference type="Proteomes" id="UP000260983">
    <property type="component" value="Unassembled WGS sequence"/>
</dbReference>
<dbReference type="Gene3D" id="3.90.550.10">
    <property type="entry name" value="Spore Coat Polysaccharide Biosynthesis Protein SpsA, Chain A"/>
    <property type="match status" value="1"/>
</dbReference>
<dbReference type="Pfam" id="PF00535">
    <property type="entry name" value="Glycos_transf_2"/>
    <property type="match status" value="1"/>
</dbReference>
<dbReference type="AlphaFoldDB" id="A0A3E5BDJ0"/>
<proteinExistence type="predicted"/>
<dbReference type="EMBL" id="QSUL01000007">
    <property type="protein sequence ID" value="RGN35435.1"/>
    <property type="molecule type" value="Genomic_DNA"/>
</dbReference>
<evidence type="ECO:0000259" key="3">
    <source>
        <dbReference type="Pfam" id="PF00535"/>
    </source>
</evidence>
<evidence type="ECO:0000313" key="4">
    <source>
        <dbReference type="EMBL" id="RGN35435.1"/>
    </source>
</evidence>
<evidence type="ECO:0000256" key="2">
    <source>
        <dbReference type="ARBA" id="ARBA00022679"/>
    </source>
</evidence>